<dbReference type="InterPro" id="IPR010427">
    <property type="entry name" value="DUF1023"/>
</dbReference>
<dbReference type="InterPro" id="IPR000030">
    <property type="entry name" value="PPE_dom"/>
</dbReference>
<keyword evidence="5" id="KW-1185">Reference proteome</keyword>
<dbReference type="InterPro" id="IPR029058">
    <property type="entry name" value="AB_hydrolase_fold"/>
</dbReference>
<dbReference type="Proteomes" id="UP001183643">
    <property type="component" value="Unassembled WGS sequence"/>
</dbReference>
<reference evidence="4" key="1">
    <citation type="submission" date="2023-07" db="EMBL/GenBank/DDBJ databases">
        <title>Sequencing the genomes of 1000 actinobacteria strains.</title>
        <authorList>
            <person name="Klenk H.-P."/>
        </authorList>
    </citation>
    <scope>NUCLEOTIDE SEQUENCE</scope>
    <source>
        <strain evidence="4">DSM 44707</strain>
    </source>
</reference>
<feature type="domain" description="PPE" evidence="2">
    <location>
        <begin position="10"/>
        <end position="83"/>
    </location>
</feature>
<dbReference type="RefSeq" id="WP_310366925.1">
    <property type="nucleotide sequence ID" value="NZ_JAVDYB010000001.1"/>
</dbReference>
<accession>A0AAE3YNC2</accession>
<dbReference type="Gene3D" id="1.20.1260.20">
    <property type="entry name" value="PPE superfamily"/>
    <property type="match status" value="1"/>
</dbReference>
<evidence type="ECO:0000313" key="4">
    <source>
        <dbReference type="EMBL" id="MDR7275672.1"/>
    </source>
</evidence>
<dbReference type="AlphaFoldDB" id="A0AAE3YNC2"/>
<comment type="similarity">
    <text evidence="1">Belongs to the mycobacterial PPE family.</text>
</comment>
<gene>
    <name evidence="4" type="ORF">J2S41_002450</name>
</gene>
<name>A0AAE3YNC2_9ACTN</name>
<evidence type="ECO:0000259" key="2">
    <source>
        <dbReference type="Pfam" id="PF00823"/>
    </source>
</evidence>
<evidence type="ECO:0000313" key="5">
    <source>
        <dbReference type="Proteomes" id="UP001183643"/>
    </source>
</evidence>
<comment type="caution">
    <text evidence="4">The sequence shown here is derived from an EMBL/GenBank/DDBJ whole genome shotgun (WGS) entry which is preliminary data.</text>
</comment>
<sequence>MEWTDLRDARLGPLTAAADAWERVAARYAEHTEHAIRMVADVHASRWEGETADVAYRYLERIDDELEATGIRAKTMASLLRVAGDTLTRLQRQLDGVIDDVSAHGFTIDADGRVRPPELTWQERHDPDGQAAYATASAAAHTLSTEIRRIVAAADTADDQLATGLSRLQGTSLSQDPEYGAAVLGAQAVAEMMGVTEDRIPAAGTEPAAVDAWWDGLSPEQQQILATAYPQRIGGLDGLPAADRDTANRLALHNYLTGFSGGNPNTGTHGDDGVPYGTAKLLLDRLESTEAGPEGTRLFLLSFHPDGDGTAAVAVGNPDTAANTAVVIPGVGTEMDDIRGQINRAADLQAAATGLGGGSTSVIAWVGYDTPGPGADLASAPFGDKSEAGAQALDHFVNGLNSAHDDSPSHLTAVGHSYGSTVIGEAASHGDGLAVDDIVALGSPGMRVDNVDELMIDPEHVYAGAAADDNFVARPEKTAGWIAGIPIVGSWLAAGAENIHGPAPHDPEFGGNVLRIDTSGHSGYWDSGSIALQSQAAVIIGDYDNVVEETP</sequence>
<dbReference type="Gene3D" id="3.40.50.1820">
    <property type="entry name" value="alpha/beta hydrolase"/>
    <property type="match status" value="1"/>
</dbReference>
<evidence type="ECO:0000259" key="3">
    <source>
        <dbReference type="Pfam" id="PF06259"/>
    </source>
</evidence>
<dbReference type="SUPFAM" id="SSF53474">
    <property type="entry name" value="alpha/beta-Hydrolases"/>
    <property type="match status" value="1"/>
</dbReference>
<dbReference type="EMBL" id="JAVDYB010000001">
    <property type="protein sequence ID" value="MDR7275672.1"/>
    <property type="molecule type" value="Genomic_DNA"/>
</dbReference>
<dbReference type="Pfam" id="PF00823">
    <property type="entry name" value="PPE"/>
    <property type="match status" value="1"/>
</dbReference>
<organism evidence="4 5">
    <name type="scientific">Catenuloplanes atrovinosus</name>
    <dbReference type="NCBI Taxonomy" id="137266"/>
    <lineage>
        <taxon>Bacteria</taxon>
        <taxon>Bacillati</taxon>
        <taxon>Actinomycetota</taxon>
        <taxon>Actinomycetes</taxon>
        <taxon>Micromonosporales</taxon>
        <taxon>Micromonosporaceae</taxon>
        <taxon>Catenuloplanes</taxon>
    </lineage>
</organism>
<protein>
    <recommendedName>
        <fullName evidence="6">Alpha/beta hydrolase</fullName>
    </recommendedName>
</protein>
<dbReference type="SUPFAM" id="SSF140459">
    <property type="entry name" value="PE/PPE dimer-like"/>
    <property type="match status" value="1"/>
</dbReference>
<dbReference type="InterPro" id="IPR038332">
    <property type="entry name" value="PPE_sf"/>
</dbReference>
<evidence type="ECO:0000256" key="1">
    <source>
        <dbReference type="ARBA" id="ARBA00010652"/>
    </source>
</evidence>
<dbReference type="Pfam" id="PF06259">
    <property type="entry name" value="Abhydrolase_8"/>
    <property type="match status" value="1"/>
</dbReference>
<feature type="domain" description="DUF1023" evidence="3">
    <location>
        <begin position="305"/>
        <end position="471"/>
    </location>
</feature>
<proteinExistence type="inferred from homology"/>
<evidence type="ECO:0008006" key="6">
    <source>
        <dbReference type="Google" id="ProtNLM"/>
    </source>
</evidence>